<evidence type="ECO:0000313" key="4">
    <source>
        <dbReference type="EMBL" id="MEK0183673.1"/>
    </source>
</evidence>
<feature type="domain" description="PRC-barrel" evidence="2">
    <location>
        <begin position="29"/>
        <end position="87"/>
    </location>
</feature>
<dbReference type="InterPro" id="IPR019060">
    <property type="entry name" value="DUF2382"/>
</dbReference>
<sequence>MNNQPSVKKNKPAKGTTHFNRVPEKVRTKLKTFIVKDIEGELVGKIKDVYFDNSGKINFLVAGKQGENPRLVLLNIKQLDTVDYQEKILSFKLSLEQIEMLPLKSGNDSPEHLENPASPKVLIHSNPTPPVAIMSNETDADERPIENLESAKTHEDLDSEDLDIVDREIIRLLEERLVINRSKRKVGEVIVRKEIETRMVQVPIHREKLIVEQVGDDPKVLAEIDLGEGQITGIDLSEINHHQPSVPTVSAEFTSVQKASKVLNLIESQPRHGCVKVRIEIVLENQDLEETYQKLMDSYSDN</sequence>
<feature type="region of interest" description="Disordered" evidence="1">
    <location>
        <begin position="1"/>
        <end position="22"/>
    </location>
</feature>
<proteinExistence type="predicted"/>
<dbReference type="Pfam" id="PF09557">
    <property type="entry name" value="DUF2382"/>
    <property type="match status" value="1"/>
</dbReference>
<gene>
    <name evidence="4" type="ORF">WMG39_02295</name>
</gene>
<organism evidence="4 5">
    <name type="scientific">Microcoleus anatoxicus PTRS2</name>
    <dbReference type="NCBI Taxonomy" id="2705321"/>
    <lineage>
        <taxon>Bacteria</taxon>
        <taxon>Bacillati</taxon>
        <taxon>Cyanobacteriota</taxon>
        <taxon>Cyanophyceae</taxon>
        <taxon>Oscillatoriophycideae</taxon>
        <taxon>Oscillatoriales</taxon>
        <taxon>Microcoleaceae</taxon>
        <taxon>Microcoleus</taxon>
        <taxon>Microcoleus anatoxicus</taxon>
    </lineage>
</organism>
<keyword evidence="5" id="KW-1185">Reference proteome</keyword>
<name>A0ABU8YH48_9CYAN</name>
<dbReference type="InterPro" id="IPR011033">
    <property type="entry name" value="PRC_barrel-like_sf"/>
</dbReference>
<evidence type="ECO:0000259" key="2">
    <source>
        <dbReference type="Pfam" id="PF05239"/>
    </source>
</evidence>
<evidence type="ECO:0000259" key="3">
    <source>
        <dbReference type="Pfam" id="PF09557"/>
    </source>
</evidence>
<protein>
    <submittedName>
        <fullName evidence="4">DUF2382 domain-containing protein</fullName>
    </submittedName>
</protein>
<dbReference type="Pfam" id="PF05239">
    <property type="entry name" value="PRC"/>
    <property type="match status" value="1"/>
</dbReference>
<dbReference type="InterPro" id="IPR027275">
    <property type="entry name" value="PRC-brl_dom"/>
</dbReference>
<accession>A0ABU8YH48</accession>
<dbReference type="EMBL" id="JBBLXS010000016">
    <property type="protein sequence ID" value="MEK0183673.1"/>
    <property type="molecule type" value="Genomic_DNA"/>
</dbReference>
<dbReference type="RefSeq" id="WP_340521754.1">
    <property type="nucleotide sequence ID" value="NZ_JBBLXS010000016.1"/>
</dbReference>
<feature type="region of interest" description="Disordered" evidence="1">
    <location>
        <begin position="119"/>
        <end position="142"/>
    </location>
</feature>
<reference evidence="4 5" key="1">
    <citation type="journal article" date="2020" name="Harmful Algae">
        <title>Molecular and morphological characterization of a novel dihydroanatoxin-a producing Microcoleus species (cyanobacteria) from the Russian River, California, USA.</title>
        <authorList>
            <person name="Conklin K.Y."/>
            <person name="Stancheva R."/>
            <person name="Otten T.G."/>
            <person name="Fadness R."/>
            <person name="Boyer G.L."/>
            <person name="Read B."/>
            <person name="Zhang X."/>
            <person name="Sheath R.G."/>
        </authorList>
    </citation>
    <scope>NUCLEOTIDE SEQUENCE [LARGE SCALE GENOMIC DNA]</scope>
    <source>
        <strain evidence="4 5">PTRS2</strain>
    </source>
</reference>
<dbReference type="Proteomes" id="UP001384579">
    <property type="component" value="Unassembled WGS sequence"/>
</dbReference>
<feature type="domain" description="DUF2382" evidence="3">
    <location>
        <begin position="170"/>
        <end position="238"/>
    </location>
</feature>
<evidence type="ECO:0000313" key="5">
    <source>
        <dbReference type="Proteomes" id="UP001384579"/>
    </source>
</evidence>
<comment type="caution">
    <text evidence="4">The sequence shown here is derived from an EMBL/GenBank/DDBJ whole genome shotgun (WGS) entry which is preliminary data.</text>
</comment>
<evidence type="ECO:0000256" key="1">
    <source>
        <dbReference type="SAM" id="MobiDB-lite"/>
    </source>
</evidence>
<dbReference type="SUPFAM" id="SSF50346">
    <property type="entry name" value="PRC-barrel domain"/>
    <property type="match status" value="1"/>
</dbReference>